<dbReference type="EMBL" id="PQWO01000002">
    <property type="protein sequence ID" value="PZD74570.1"/>
    <property type="molecule type" value="Genomic_DNA"/>
</dbReference>
<keyword evidence="4" id="KW-1185">Reference proteome</keyword>
<keyword evidence="1" id="KW-1133">Transmembrane helix</keyword>
<dbReference type="Pfam" id="PF00990">
    <property type="entry name" value="GGDEF"/>
    <property type="match status" value="1"/>
</dbReference>
<dbReference type="RefSeq" id="WP_110984922.1">
    <property type="nucleotide sequence ID" value="NZ_CAWNWM010000002.1"/>
</dbReference>
<feature type="transmembrane region" description="Helical" evidence="1">
    <location>
        <begin position="201"/>
        <end position="226"/>
    </location>
</feature>
<dbReference type="SUPFAM" id="SSF55073">
    <property type="entry name" value="Nucleotide cyclase"/>
    <property type="match status" value="1"/>
</dbReference>
<dbReference type="Proteomes" id="UP000248857">
    <property type="component" value="Unassembled WGS sequence"/>
</dbReference>
<proteinExistence type="predicted"/>
<dbReference type="SMART" id="SM00267">
    <property type="entry name" value="GGDEF"/>
    <property type="match status" value="1"/>
</dbReference>
<evidence type="ECO:0000256" key="1">
    <source>
        <dbReference type="SAM" id="Phobius"/>
    </source>
</evidence>
<dbReference type="GO" id="GO:1902201">
    <property type="term" value="P:negative regulation of bacterial-type flagellum-dependent cell motility"/>
    <property type="evidence" value="ECO:0007669"/>
    <property type="project" value="TreeGrafter"/>
</dbReference>
<dbReference type="Gene3D" id="3.30.70.270">
    <property type="match status" value="1"/>
</dbReference>
<dbReference type="NCBIfam" id="TIGR00254">
    <property type="entry name" value="GGDEF"/>
    <property type="match status" value="1"/>
</dbReference>
<dbReference type="GO" id="GO:0043709">
    <property type="term" value="P:cell adhesion involved in single-species biofilm formation"/>
    <property type="evidence" value="ECO:0007669"/>
    <property type="project" value="TreeGrafter"/>
</dbReference>
<keyword evidence="1" id="KW-0812">Transmembrane</keyword>
<evidence type="ECO:0000259" key="2">
    <source>
        <dbReference type="PROSITE" id="PS50887"/>
    </source>
</evidence>
<dbReference type="PROSITE" id="PS50887">
    <property type="entry name" value="GGDEF"/>
    <property type="match status" value="1"/>
</dbReference>
<gene>
    <name evidence="3" type="primary">cph2_5</name>
    <name evidence="3" type="ORF">C1752_00966</name>
</gene>
<feature type="transmembrane region" description="Helical" evidence="1">
    <location>
        <begin position="20"/>
        <end position="45"/>
    </location>
</feature>
<evidence type="ECO:0000313" key="4">
    <source>
        <dbReference type="Proteomes" id="UP000248857"/>
    </source>
</evidence>
<dbReference type="CDD" id="cd01949">
    <property type="entry name" value="GGDEF"/>
    <property type="match status" value="1"/>
</dbReference>
<dbReference type="PANTHER" id="PTHR45138">
    <property type="entry name" value="REGULATORY COMPONENTS OF SENSORY TRANSDUCTION SYSTEM"/>
    <property type="match status" value="1"/>
</dbReference>
<sequence length="420" mass="47213">MASAPLRESRLGQTLTRIFYRYIILILLGCLCLGASIALAGTAYLSTQLIESQAMLQAQATIQTVQQAEQLVRTSKLQSAQEGELAGITSLSTSQSNRPRLFSYWNKLEQQSRGQSGRFFLTYSPQIVRDSQRDQPRDRFGTEAQKFLQTNPQQAYYRQDKVGDRRYFRYATTVQNADSSPQILEVNQSIESLLQTRQQGLLWMGLGLMGVSSLILGSITFLLRGLRQLNQTLRLRVNEQAQEHSKLAIVDGLTKLATRRQFDKSLEAEWRRMQRRTQDLSLILCNIDFFEEFQENYGQEAGEICLRVVAQSIQGNIHRVGDLVARYDQSSFAILLPHTNEVQAVQIVAKISDAVYGLKIKHLPSPVNARVTVSLGVATLIPSAHRQPEQLLKMAKMALVAAEKKGHNCFVVHTPSSTQA</sequence>
<dbReference type="GO" id="GO:0052621">
    <property type="term" value="F:diguanylate cyclase activity"/>
    <property type="evidence" value="ECO:0007669"/>
    <property type="project" value="TreeGrafter"/>
</dbReference>
<dbReference type="InterPro" id="IPR050469">
    <property type="entry name" value="Diguanylate_Cyclase"/>
</dbReference>
<evidence type="ECO:0000313" key="3">
    <source>
        <dbReference type="EMBL" id="PZD74570.1"/>
    </source>
</evidence>
<dbReference type="PANTHER" id="PTHR45138:SF9">
    <property type="entry name" value="DIGUANYLATE CYCLASE DGCM-RELATED"/>
    <property type="match status" value="1"/>
</dbReference>
<accession>A0A2W1JMI8</accession>
<dbReference type="GO" id="GO:0005886">
    <property type="term" value="C:plasma membrane"/>
    <property type="evidence" value="ECO:0007669"/>
    <property type="project" value="TreeGrafter"/>
</dbReference>
<dbReference type="OrthoDB" id="453368at2"/>
<dbReference type="InterPro" id="IPR000160">
    <property type="entry name" value="GGDEF_dom"/>
</dbReference>
<dbReference type="InterPro" id="IPR043128">
    <property type="entry name" value="Rev_trsase/Diguanyl_cyclase"/>
</dbReference>
<dbReference type="AlphaFoldDB" id="A0A2W1JMI8"/>
<protein>
    <submittedName>
        <fullName evidence="3">Phytochrome-like protein cph2</fullName>
    </submittedName>
</protein>
<dbReference type="InterPro" id="IPR029787">
    <property type="entry name" value="Nucleotide_cyclase"/>
</dbReference>
<keyword evidence="1" id="KW-0472">Membrane</keyword>
<organism evidence="3 4">
    <name type="scientific">Acaryochloris thomasi RCC1774</name>
    <dbReference type="NCBI Taxonomy" id="1764569"/>
    <lineage>
        <taxon>Bacteria</taxon>
        <taxon>Bacillati</taxon>
        <taxon>Cyanobacteriota</taxon>
        <taxon>Cyanophyceae</taxon>
        <taxon>Acaryochloridales</taxon>
        <taxon>Acaryochloridaceae</taxon>
        <taxon>Acaryochloris</taxon>
        <taxon>Acaryochloris thomasi</taxon>
    </lineage>
</organism>
<reference evidence="3 4" key="1">
    <citation type="journal article" date="2018" name="Sci. Rep.">
        <title>A novel species of the marine cyanobacterium Acaryochloris with a unique pigment content and lifestyle.</title>
        <authorList>
            <person name="Partensky F."/>
            <person name="Six C."/>
            <person name="Ratin M."/>
            <person name="Garczarek L."/>
            <person name="Vaulot D."/>
            <person name="Probert I."/>
            <person name="Calteau A."/>
            <person name="Gourvil P."/>
            <person name="Marie D."/>
            <person name="Grebert T."/>
            <person name="Bouchier C."/>
            <person name="Le Panse S."/>
            <person name="Gachenot M."/>
            <person name="Rodriguez F."/>
            <person name="Garrido J.L."/>
        </authorList>
    </citation>
    <scope>NUCLEOTIDE SEQUENCE [LARGE SCALE GENOMIC DNA]</scope>
    <source>
        <strain evidence="3 4">RCC1774</strain>
    </source>
</reference>
<comment type="caution">
    <text evidence="3">The sequence shown here is derived from an EMBL/GenBank/DDBJ whole genome shotgun (WGS) entry which is preliminary data.</text>
</comment>
<name>A0A2W1JMI8_9CYAN</name>
<feature type="domain" description="GGDEF" evidence="2">
    <location>
        <begin position="278"/>
        <end position="415"/>
    </location>
</feature>